<dbReference type="EMBL" id="BAABCY010000034">
    <property type="protein sequence ID" value="GAA3564159.1"/>
    <property type="molecule type" value="Genomic_DNA"/>
</dbReference>
<sequence length="176" mass="19808">MGIFVLINKKFTYFFLVLFGLTFSLPAQQHTGSFVKHLRFGGGIGLSFGEGYFGGTLAPSAIYEYNNNLAFGIGLNGTINNQKDTYKSTIIGGSLIGLCTPFNSIQLSSEFEQLKVSRKYEAHLNIRNDSYWVPALFFGIGYRNGNATFGIRYDALYDSDKSIYLDPWTPFVRFYF</sequence>
<dbReference type="RefSeq" id="WP_345005126.1">
    <property type="nucleotide sequence ID" value="NZ_BAABCY010000034.1"/>
</dbReference>
<organism evidence="1 2">
    <name type="scientific">Snuella lapsa</name>
    <dbReference type="NCBI Taxonomy" id="870481"/>
    <lineage>
        <taxon>Bacteria</taxon>
        <taxon>Pseudomonadati</taxon>
        <taxon>Bacteroidota</taxon>
        <taxon>Flavobacteriia</taxon>
        <taxon>Flavobacteriales</taxon>
        <taxon>Flavobacteriaceae</taxon>
        <taxon>Snuella</taxon>
    </lineage>
</organism>
<evidence type="ECO:0008006" key="3">
    <source>
        <dbReference type="Google" id="ProtNLM"/>
    </source>
</evidence>
<comment type="caution">
    <text evidence="1">The sequence shown here is derived from an EMBL/GenBank/DDBJ whole genome shotgun (WGS) entry which is preliminary data.</text>
</comment>
<accession>A0ABP6XBC5</accession>
<evidence type="ECO:0000313" key="1">
    <source>
        <dbReference type="EMBL" id="GAA3564159.1"/>
    </source>
</evidence>
<keyword evidence="2" id="KW-1185">Reference proteome</keyword>
<evidence type="ECO:0000313" key="2">
    <source>
        <dbReference type="Proteomes" id="UP001500954"/>
    </source>
</evidence>
<protein>
    <recommendedName>
        <fullName evidence="3">Alpha-ketoglutarate decarboxylase</fullName>
    </recommendedName>
</protein>
<name>A0ABP6XBC5_9FLAO</name>
<proteinExistence type="predicted"/>
<dbReference type="Proteomes" id="UP001500954">
    <property type="component" value="Unassembled WGS sequence"/>
</dbReference>
<reference evidence="2" key="1">
    <citation type="journal article" date="2019" name="Int. J. Syst. Evol. Microbiol.">
        <title>The Global Catalogue of Microorganisms (GCM) 10K type strain sequencing project: providing services to taxonomists for standard genome sequencing and annotation.</title>
        <authorList>
            <consortium name="The Broad Institute Genomics Platform"/>
            <consortium name="The Broad Institute Genome Sequencing Center for Infectious Disease"/>
            <person name="Wu L."/>
            <person name="Ma J."/>
        </authorList>
    </citation>
    <scope>NUCLEOTIDE SEQUENCE [LARGE SCALE GENOMIC DNA]</scope>
    <source>
        <strain evidence="2">JCM 17111</strain>
    </source>
</reference>
<gene>
    <name evidence="1" type="ORF">GCM10022395_13420</name>
</gene>